<name>A0A9W9AG52_9AGAR</name>
<reference evidence="2" key="1">
    <citation type="submission" date="2022-08" db="EMBL/GenBank/DDBJ databases">
        <title>A Global Phylogenomic Analysis of the Shiitake Genus Lentinula.</title>
        <authorList>
            <consortium name="DOE Joint Genome Institute"/>
            <person name="Sierra-Patev S."/>
            <person name="Min B."/>
            <person name="Naranjo-Ortiz M."/>
            <person name="Looney B."/>
            <person name="Konkel Z."/>
            <person name="Slot J.C."/>
            <person name="Sakamoto Y."/>
            <person name="Steenwyk J.L."/>
            <person name="Rokas A."/>
            <person name="Carro J."/>
            <person name="Camarero S."/>
            <person name="Ferreira P."/>
            <person name="Molpeceres G."/>
            <person name="Ruiz-Duenas F.J."/>
            <person name="Serrano A."/>
            <person name="Henrissat B."/>
            <person name="Drula E."/>
            <person name="Hughes K.W."/>
            <person name="Mata J.L."/>
            <person name="Ishikawa N.K."/>
            <person name="Vargas-Isla R."/>
            <person name="Ushijima S."/>
            <person name="Smith C.A."/>
            <person name="Ahrendt S."/>
            <person name="Andreopoulos W."/>
            <person name="He G."/>
            <person name="Labutti K."/>
            <person name="Lipzen A."/>
            <person name="Ng V."/>
            <person name="Riley R."/>
            <person name="Sandor L."/>
            <person name="Barry K."/>
            <person name="Martinez A.T."/>
            <person name="Xiao Y."/>
            <person name="Gibbons J.G."/>
            <person name="Terashima K."/>
            <person name="Grigoriev I.V."/>
            <person name="Hibbett D.S."/>
        </authorList>
    </citation>
    <scope>NUCLEOTIDE SEQUENCE</scope>
    <source>
        <strain evidence="2">JLM2183</strain>
    </source>
</reference>
<organism evidence="2 3">
    <name type="scientific">Lentinula aciculospora</name>
    <dbReference type="NCBI Taxonomy" id="153920"/>
    <lineage>
        <taxon>Eukaryota</taxon>
        <taxon>Fungi</taxon>
        <taxon>Dikarya</taxon>
        <taxon>Basidiomycota</taxon>
        <taxon>Agaricomycotina</taxon>
        <taxon>Agaricomycetes</taxon>
        <taxon>Agaricomycetidae</taxon>
        <taxon>Agaricales</taxon>
        <taxon>Marasmiineae</taxon>
        <taxon>Omphalotaceae</taxon>
        <taxon>Lentinula</taxon>
    </lineage>
</organism>
<dbReference type="Proteomes" id="UP001150266">
    <property type="component" value="Unassembled WGS sequence"/>
</dbReference>
<feature type="signal peptide" evidence="1">
    <location>
        <begin position="1"/>
        <end position="37"/>
    </location>
</feature>
<dbReference type="EMBL" id="JAOTPV010000005">
    <property type="protein sequence ID" value="KAJ4481891.1"/>
    <property type="molecule type" value="Genomic_DNA"/>
</dbReference>
<dbReference type="AlphaFoldDB" id="A0A9W9AG52"/>
<evidence type="ECO:0000313" key="3">
    <source>
        <dbReference type="Proteomes" id="UP001150266"/>
    </source>
</evidence>
<comment type="caution">
    <text evidence="2">The sequence shown here is derived from an EMBL/GenBank/DDBJ whole genome shotgun (WGS) entry which is preliminary data.</text>
</comment>
<evidence type="ECO:0000313" key="2">
    <source>
        <dbReference type="EMBL" id="KAJ4481891.1"/>
    </source>
</evidence>
<protein>
    <submittedName>
        <fullName evidence="2">Uncharacterized protein</fullName>
    </submittedName>
</protein>
<gene>
    <name evidence="2" type="ORF">J3R30DRAFT_2097505</name>
</gene>
<accession>A0A9W9AG52</accession>
<evidence type="ECO:0000256" key="1">
    <source>
        <dbReference type="SAM" id="SignalP"/>
    </source>
</evidence>
<keyword evidence="3" id="KW-1185">Reference proteome</keyword>
<keyword evidence="1" id="KW-0732">Signal</keyword>
<proteinExistence type="predicted"/>
<sequence length="116" mass="13214">MLQHSYSKGGSCSTMYFSITLLLRLILLATVVSICLGSPVPSGGGSENARIESSSNISNTVYRYFNPSQTPQVHERRKVKRTLKRLKFWGKEKKEKEKDDEMVVLGYAYWGPPQRR</sequence>
<feature type="chain" id="PRO_5040793707" evidence="1">
    <location>
        <begin position="38"/>
        <end position="116"/>
    </location>
</feature>